<evidence type="ECO:0000256" key="11">
    <source>
        <dbReference type="PIRNR" id="PIRNR036852"/>
    </source>
</evidence>
<dbReference type="Proteomes" id="UP001152885">
    <property type="component" value="Unassembled WGS sequence"/>
</dbReference>
<evidence type="ECO:0000256" key="10">
    <source>
        <dbReference type="ARBA" id="ARBA00022842"/>
    </source>
</evidence>
<comment type="cofactor">
    <cofactor evidence="1 11">
        <name>Mg(2+)</name>
        <dbReference type="ChEBI" id="CHEBI:18420"/>
    </cofactor>
</comment>
<dbReference type="OrthoDB" id="407198at2759"/>
<dbReference type="SUPFAM" id="SSF55658">
    <property type="entry name" value="L9 N-domain-like"/>
    <property type="match status" value="1"/>
</dbReference>
<reference evidence="13" key="1">
    <citation type="submission" date="2022-12" db="EMBL/GenBank/DDBJ databases">
        <authorList>
            <person name="Brejova B."/>
        </authorList>
    </citation>
    <scope>NUCLEOTIDE SEQUENCE</scope>
</reference>
<dbReference type="PIRSF" id="PIRSF036852">
    <property type="entry name" value="Ribonuclease_H1_euk"/>
    <property type="match status" value="1"/>
</dbReference>
<evidence type="ECO:0000256" key="8">
    <source>
        <dbReference type="ARBA" id="ARBA00022759"/>
    </source>
</evidence>
<keyword evidence="8 11" id="KW-0255">Endonuclease</keyword>
<dbReference type="Gene3D" id="3.40.970.10">
    <property type="entry name" value="Ribonuclease H1, N-terminal domain"/>
    <property type="match status" value="1"/>
</dbReference>
<evidence type="ECO:0000313" key="13">
    <source>
        <dbReference type="EMBL" id="CAI5760546.1"/>
    </source>
</evidence>
<dbReference type="InterPro" id="IPR037056">
    <property type="entry name" value="RNase_H1_N_sf"/>
</dbReference>
<keyword evidence="7 11" id="KW-0479">Metal-binding</keyword>
<dbReference type="GO" id="GO:0004523">
    <property type="term" value="F:RNA-DNA hybrid ribonuclease activity"/>
    <property type="evidence" value="ECO:0007669"/>
    <property type="project" value="UniProtKB-UniRule"/>
</dbReference>
<dbReference type="FunFam" id="3.40.970.10:FF:000002">
    <property type="entry name" value="Ribonuclease H"/>
    <property type="match status" value="1"/>
</dbReference>
<comment type="similarity">
    <text evidence="3 11">Belongs to the RNase H family.</text>
</comment>
<proteinExistence type="inferred from homology"/>
<dbReference type="EMBL" id="CANTUO010000007">
    <property type="protein sequence ID" value="CAI5760546.1"/>
    <property type="molecule type" value="Genomic_DNA"/>
</dbReference>
<keyword evidence="6 11" id="KW-0540">Nuclease</keyword>
<keyword evidence="9 11" id="KW-0378">Hydrolase</keyword>
<gene>
    <name evidence="13" type="ORF">CANVERA_P5055</name>
</gene>
<dbReference type="PANTHER" id="PTHR10642:SF30">
    <property type="entry name" value="RIBONUCLEASE H"/>
    <property type="match status" value="1"/>
</dbReference>
<dbReference type="GO" id="GO:0043137">
    <property type="term" value="P:DNA replication, removal of RNA primer"/>
    <property type="evidence" value="ECO:0007669"/>
    <property type="project" value="TreeGrafter"/>
</dbReference>
<organism evidence="13 14">
    <name type="scientific">Candida verbasci</name>
    <dbReference type="NCBI Taxonomy" id="1227364"/>
    <lineage>
        <taxon>Eukaryota</taxon>
        <taxon>Fungi</taxon>
        <taxon>Dikarya</taxon>
        <taxon>Ascomycota</taxon>
        <taxon>Saccharomycotina</taxon>
        <taxon>Pichiomycetes</taxon>
        <taxon>Debaryomycetaceae</taxon>
        <taxon>Candida/Lodderomyces clade</taxon>
        <taxon>Candida</taxon>
    </lineage>
</organism>
<dbReference type="PANTHER" id="PTHR10642">
    <property type="entry name" value="RIBONUCLEASE H1"/>
    <property type="match status" value="1"/>
</dbReference>
<dbReference type="InterPro" id="IPR011320">
    <property type="entry name" value="RNase_H1_N"/>
</dbReference>
<accession>A0A9W4TZZ2</accession>
<dbReference type="Pfam" id="PF00075">
    <property type="entry name" value="RNase_H"/>
    <property type="match status" value="1"/>
</dbReference>
<dbReference type="InterPro" id="IPR002156">
    <property type="entry name" value="RNaseH_domain"/>
</dbReference>
<feature type="domain" description="RNase H type-1" evidence="12">
    <location>
        <begin position="95"/>
        <end position="261"/>
    </location>
</feature>
<name>A0A9W4TZZ2_9ASCO</name>
<dbReference type="Pfam" id="PF01693">
    <property type="entry name" value="Cauli_VI"/>
    <property type="match status" value="1"/>
</dbReference>
<comment type="function">
    <text evidence="2 11">Endonuclease that specifically degrades the RNA of RNA-DNA hybrids.</text>
</comment>
<dbReference type="PROSITE" id="PS50879">
    <property type="entry name" value="RNASE_H_1"/>
    <property type="match status" value="1"/>
</dbReference>
<keyword evidence="14" id="KW-1185">Reference proteome</keyword>
<evidence type="ECO:0000256" key="3">
    <source>
        <dbReference type="ARBA" id="ARBA00005300"/>
    </source>
</evidence>
<dbReference type="GO" id="GO:0000287">
    <property type="term" value="F:magnesium ion binding"/>
    <property type="evidence" value="ECO:0007669"/>
    <property type="project" value="UniProtKB-UniRule"/>
</dbReference>
<evidence type="ECO:0000256" key="9">
    <source>
        <dbReference type="ARBA" id="ARBA00022801"/>
    </source>
</evidence>
<dbReference type="InterPro" id="IPR036397">
    <property type="entry name" value="RNaseH_sf"/>
</dbReference>
<dbReference type="GO" id="GO:0003676">
    <property type="term" value="F:nucleic acid binding"/>
    <property type="evidence" value="ECO:0007669"/>
    <property type="project" value="UniProtKB-UniRule"/>
</dbReference>
<comment type="catalytic activity">
    <reaction evidence="11">
        <text>Endonucleolytic cleavage to 5'-phosphomonoester.</text>
        <dbReference type="EC" id="3.1.26.4"/>
    </reaction>
</comment>
<comment type="caution">
    <text evidence="13">The sequence shown here is derived from an EMBL/GenBank/DDBJ whole genome shotgun (WGS) entry which is preliminary data.</text>
</comment>
<protein>
    <recommendedName>
        <fullName evidence="5 11">Ribonuclease H</fullName>
        <shortName evidence="11">RNase H</shortName>
        <ecNumber evidence="4 11">3.1.26.4</ecNumber>
    </recommendedName>
</protein>
<dbReference type="AlphaFoldDB" id="A0A9W4TZZ2"/>
<dbReference type="InterPro" id="IPR012337">
    <property type="entry name" value="RNaseH-like_sf"/>
</dbReference>
<dbReference type="EC" id="3.1.26.4" evidence="4 11"/>
<evidence type="ECO:0000256" key="1">
    <source>
        <dbReference type="ARBA" id="ARBA00001946"/>
    </source>
</evidence>
<dbReference type="InterPro" id="IPR017067">
    <property type="entry name" value="RNase_H1_euk"/>
</dbReference>
<evidence type="ECO:0000256" key="2">
    <source>
        <dbReference type="ARBA" id="ARBA00004065"/>
    </source>
</evidence>
<dbReference type="Gene3D" id="3.30.420.10">
    <property type="entry name" value="Ribonuclease H-like superfamily/Ribonuclease H"/>
    <property type="match status" value="1"/>
</dbReference>
<dbReference type="InterPro" id="IPR009027">
    <property type="entry name" value="Ribosomal_bL9/RNase_H1_N"/>
</dbReference>
<evidence type="ECO:0000259" key="12">
    <source>
        <dbReference type="PROSITE" id="PS50879"/>
    </source>
</evidence>
<dbReference type="CDD" id="cd09280">
    <property type="entry name" value="RNase_HI_eukaryote_like"/>
    <property type="match status" value="1"/>
</dbReference>
<evidence type="ECO:0000313" key="14">
    <source>
        <dbReference type="Proteomes" id="UP001152885"/>
    </source>
</evidence>
<dbReference type="SUPFAM" id="SSF53098">
    <property type="entry name" value="Ribonuclease H-like"/>
    <property type="match status" value="1"/>
</dbReference>
<sequence>MPFYAVAKGRKPGIYNNWTDCQNQVNKFPNAKYKKFNTYEEAKSFVDNNGNTIQQNKPATQHVTTSVLMISKPKQIEEAKKKNKNKIILRNGVPTPITEHIYVDGASRGNGQNKNAPSGYGVYYGPNDIRNASVGLHEVDFNQTPTNQRAELHAMKHALENILNELNSNSNKRSEIYSDSNYSIQAINNWSNTWRKNGWRNSKGEPVANSDIIQKAVILKDEINQKYINKGWDPIKFVHVKGHAGIHGNEEADRLANIGADRMLRYL</sequence>
<evidence type="ECO:0000256" key="7">
    <source>
        <dbReference type="ARBA" id="ARBA00022723"/>
    </source>
</evidence>
<dbReference type="InterPro" id="IPR050092">
    <property type="entry name" value="RNase_H"/>
</dbReference>
<evidence type="ECO:0000256" key="6">
    <source>
        <dbReference type="ARBA" id="ARBA00022722"/>
    </source>
</evidence>
<keyword evidence="10 11" id="KW-0460">Magnesium</keyword>
<evidence type="ECO:0000256" key="5">
    <source>
        <dbReference type="ARBA" id="ARBA00017721"/>
    </source>
</evidence>
<evidence type="ECO:0000256" key="4">
    <source>
        <dbReference type="ARBA" id="ARBA00012180"/>
    </source>
</evidence>